<evidence type="ECO:0000256" key="3">
    <source>
        <dbReference type="ARBA" id="ARBA00022989"/>
    </source>
</evidence>
<feature type="transmembrane region" description="Helical" evidence="5">
    <location>
        <begin position="376"/>
        <end position="395"/>
    </location>
</feature>
<dbReference type="InterPro" id="IPR020846">
    <property type="entry name" value="MFS_dom"/>
</dbReference>
<feature type="domain" description="Major facilitator superfamily (MFS) profile" evidence="6">
    <location>
        <begin position="222"/>
        <end position="401"/>
    </location>
</feature>
<keyword evidence="3 5" id="KW-1133">Transmembrane helix</keyword>
<reference evidence="7 8" key="1">
    <citation type="submission" date="2022-04" db="EMBL/GenBank/DDBJ databases">
        <authorList>
            <person name="Grouzdev D.S."/>
            <person name="Pantiukh K.S."/>
            <person name="Krutkina M.S."/>
        </authorList>
    </citation>
    <scope>NUCLEOTIDE SEQUENCE [LARGE SCALE GENOMIC DNA]</scope>
    <source>
        <strain evidence="7 8">6x-1</strain>
    </source>
</reference>
<feature type="transmembrane region" description="Helical" evidence="5">
    <location>
        <begin position="254"/>
        <end position="275"/>
    </location>
</feature>
<dbReference type="Proteomes" id="UP001203284">
    <property type="component" value="Unassembled WGS sequence"/>
</dbReference>
<feature type="transmembrane region" description="Helical" evidence="5">
    <location>
        <begin position="345"/>
        <end position="364"/>
    </location>
</feature>
<feature type="transmembrane region" description="Helical" evidence="5">
    <location>
        <begin position="222"/>
        <end position="248"/>
    </location>
</feature>
<keyword evidence="2 5" id="KW-0812">Transmembrane</keyword>
<feature type="transmembrane region" description="Helical" evidence="5">
    <location>
        <begin position="95"/>
        <end position="116"/>
    </location>
</feature>
<dbReference type="InterPro" id="IPR036259">
    <property type="entry name" value="MFS_trans_sf"/>
</dbReference>
<dbReference type="InterPro" id="IPR051788">
    <property type="entry name" value="MFS_Transporter"/>
</dbReference>
<feature type="transmembrane region" description="Helical" evidence="5">
    <location>
        <begin position="122"/>
        <end position="141"/>
    </location>
</feature>
<keyword evidence="4 5" id="KW-0472">Membrane</keyword>
<evidence type="ECO:0000256" key="2">
    <source>
        <dbReference type="ARBA" id="ARBA00022692"/>
    </source>
</evidence>
<comment type="caution">
    <text evidence="7">The sequence shown here is derived from an EMBL/GenBank/DDBJ whole genome shotgun (WGS) entry which is preliminary data.</text>
</comment>
<feature type="transmembrane region" description="Helical" evidence="5">
    <location>
        <begin position="29"/>
        <end position="50"/>
    </location>
</feature>
<accession>A0ABT0DC88</accession>
<dbReference type="Gene3D" id="1.20.1250.20">
    <property type="entry name" value="MFS general substrate transporter like domains"/>
    <property type="match status" value="2"/>
</dbReference>
<dbReference type="Pfam" id="PF07690">
    <property type="entry name" value="MFS_1"/>
    <property type="match status" value="1"/>
</dbReference>
<evidence type="ECO:0000256" key="1">
    <source>
        <dbReference type="ARBA" id="ARBA00004141"/>
    </source>
</evidence>
<evidence type="ECO:0000259" key="6">
    <source>
        <dbReference type="PROSITE" id="PS50850"/>
    </source>
</evidence>
<organism evidence="7 8">
    <name type="scientific">Ancylobacter crimeensis</name>
    <dbReference type="NCBI Taxonomy" id="2579147"/>
    <lineage>
        <taxon>Bacteria</taxon>
        <taxon>Pseudomonadati</taxon>
        <taxon>Pseudomonadota</taxon>
        <taxon>Alphaproteobacteria</taxon>
        <taxon>Hyphomicrobiales</taxon>
        <taxon>Xanthobacteraceae</taxon>
        <taxon>Ancylobacter</taxon>
    </lineage>
</organism>
<comment type="subcellular location">
    <subcellularLocation>
        <location evidence="1">Membrane</location>
        <topology evidence="1">Multi-pass membrane protein</topology>
    </subcellularLocation>
</comment>
<gene>
    <name evidence="7" type="ORF">MWN34_11580</name>
</gene>
<feature type="transmembrane region" description="Helical" evidence="5">
    <location>
        <begin position="287"/>
        <end position="306"/>
    </location>
</feature>
<evidence type="ECO:0000256" key="4">
    <source>
        <dbReference type="ARBA" id="ARBA00023136"/>
    </source>
</evidence>
<dbReference type="EMBL" id="JALKCH010000006">
    <property type="protein sequence ID" value="MCK0197555.1"/>
    <property type="molecule type" value="Genomic_DNA"/>
</dbReference>
<dbReference type="PANTHER" id="PTHR23514">
    <property type="entry name" value="BYPASS OF STOP CODON PROTEIN 6"/>
    <property type="match status" value="1"/>
</dbReference>
<protein>
    <submittedName>
        <fullName evidence="7">MFS transporter</fullName>
    </submittedName>
</protein>
<dbReference type="CDD" id="cd17393">
    <property type="entry name" value="MFS_MosC_like"/>
    <property type="match status" value="1"/>
</dbReference>
<evidence type="ECO:0000313" key="8">
    <source>
        <dbReference type="Proteomes" id="UP001203284"/>
    </source>
</evidence>
<dbReference type="PANTHER" id="PTHR23514:SF13">
    <property type="entry name" value="INNER MEMBRANE PROTEIN YBJJ"/>
    <property type="match status" value="1"/>
</dbReference>
<keyword evidence="8" id="KW-1185">Reference proteome</keyword>
<dbReference type="SUPFAM" id="SSF103473">
    <property type="entry name" value="MFS general substrate transporter"/>
    <property type="match status" value="1"/>
</dbReference>
<feature type="transmembrane region" description="Helical" evidence="5">
    <location>
        <begin position="62"/>
        <end position="83"/>
    </location>
</feature>
<feature type="transmembrane region" description="Helical" evidence="5">
    <location>
        <begin position="182"/>
        <end position="202"/>
    </location>
</feature>
<dbReference type="RefSeq" id="WP_247029361.1">
    <property type="nucleotide sequence ID" value="NZ_JALKCH010000006.1"/>
</dbReference>
<dbReference type="PROSITE" id="PS50850">
    <property type="entry name" value="MFS"/>
    <property type="match status" value="1"/>
</dbReference>
<evidence type="ECO:0000256" key="5">
    <source>
        <dbReference type="SAM" id="Phobius"/>
    </source>
</evidence>
<sequence length="401" mass="40329">MSAGDACLPRDERRMQDEDARRLAASRRAVGVVFFVAGAGIALWAAYIPLLKVRADLDDARMGLVLLCVALGALGGMPVAGLLRPRLGAIRAGRLAAAAFAASVVTPALATGMASLALAGALLGLCFGFLDICMNAHASAVERELGRPIMSSVHAFFSIGTFAGALAAGGLIGVGLPIGGGLGAAASGLAVLALLASQRLWLPEEHLREAGAPLFQLPTRKVLGVGVLTAMCFVLELGVMDWGALFLIQVMHAAPAHGSHALAAFSLAMAGGRLSGDRLVARLGDMATLRLSALVAALGLAAVVLAPSPVAALPGFFLAGLGIANLVPVFFSLAGRLPGIGPTAGVAMVVTLAYGGGLLGPPLIGFVADGWGLRSAFVLLIGGAFAIALLTRAAMPAGMGR</sequence>
<proteinExistence type="predicted"/>
<name>A0ABT0DC88_9HYPH</name>
<feature type="transmembrane region" description="Helical" evidence="5">
    <location>
        <begin position="153"/>
        <end position="176"/>
    </location>
</feature>
<dbReference type="InterPro" id="IPR011701">
    <property type="entry name" value="MFS"/>
</dbReference>
<feature type="transmembrane region" description="Helical" evidence="5">
    <location>
        <begin position="312"/>
        <end position="333"/>
    </location>
</feature>
<evidence type="ECO:0000313" key="7">
    <source>
        <dbReference type="EMBL" id="MCK0197555.1"/>
    </source>
</evidence>